<organism evidence="2 3">
    <name type="scientific">Rubellimicrobium mesophilum DSM 19309</name>
    <dbReference type="NCBI Taxonomy" id="442562"/>
    <lineage>
        <taxon>Bacteria</taxon>
        <taxon>Pseudomonadati</taxon>
        <taxon>Pseudomonadota</taxon>
        <taxon>Alphaproteobacteria</taxon>
        <taxon>Rhodobacterales</taxon>
        <taxon>Roseobacteraceae</taxon>
        <taxon>Rubellimicrobium</taxon>
    </lineage>
</organism>
<proteinExistence type="predicted"/>
<comment type="caution">
    <text evidence="2">The sequence shown here is derived from an EMBL/GenBank/DDBJ whole genome shotgun (WGS) entry which is preliminary data.</text>
</comment>
<dbReference type="AlphaFoldDB" id="A0A017HIB0"/>
<keyword evidence="1" id="KW-0732">Signal</keyword>
<dbReference type="HOGENOM" id="CLU_139214_2_0_5"/>
<dbReference type="OrthoDB" id="4736977at2"/>
<reference evidence="2 3" key="1">
    <citation type="submission" date="2013-02" db="EMBL/GenBank/DDBJ databases">
        <authorList>
            <person name="Fiebig A."/>
            <person name="Goeker M."/>
            <person name="Klenk H.-P.P."/>
        </authorList>
    </citation>
    <scope>NUCLEOTIDE SEQUENCE [LARGE SCALE GENOMIC DNA]</scope>
    <source>
        <strain evidence="2 3">DSM 19309</strain>
    </source>
</reference>
<dbReference type="Proteomes" id="UP000019666">
    <property type="component" value="Unassembled WGS sequence"/>
</dbReference>
<sequence length="106" mass="10983">MNRLSLALTVPLAVAGVPVAASDVSYSLTNASSLIIVEFYASPADEGNWGEDLLAAGVLPPGETGTLTIAGGSEQCSTDLRFVMEDGQEFVETVDICGTPSFTLEN</sequence>
<feature type="chain" id="PRO_5001495916" evidence="1">
    <location>
        <begin position="22"/>
        <end position="106"/>
    </location>
</feature>
<dbReference type="EMBL" id="AOSK01000123">
    <property type="protein sequence ID" value="EYD74071.1"/>
    <property type="molecule type" value="Genomic_DNA"/>
</dbReference>
<evidence type="ECO:0000256" key="1">
    <source>
        <dbReference type="SAM" id="SignalP"/>
    </source>
</evidence>
<accession>A0A017HIB0</accession>
<dbReference type="PATRIC" id="fig|442562.3.peg.4297"/>
<dbReference type="STRING" id="442562.Rumeso_04365"/>
<feature type="signal peptide" evidence="1">
    <location>
        <begin position="1"/>
        <end position="21"/>
    </location>
</feature>
<gene>
    <name evidence="2" type="ORF">Rumeso_04365</name>
</gene>
<dbReference type="RefSeq" id="WP_037283956.1">
    <property type="nucleotide sequence ID" value="NZ_KK088631.1"/>
</dbReference>
<keyword evidence="3" id="KW-1185">Reference proteome</keyword>
<evidence type="ECO:0000313" key="3">
    <source>
        <dbReference type="Proteomes" id="UP000019666"/>
    </source>
</evidence>
<name>A0A017HIB0_9RHOB</name>
<protein>
    <submittedName>
        <fullName evidence="2">Uncharacterized protein</fullName>
    </submittedName>
</protein>
<evidence type="ECO:0000313" key="2">
    <source>
        <dbReference type="EMBL" id="EYD74071.1"/>
    </source>
</evidence>